<dbReference type="InterPro" id="IPR006179">
    <property type="entry name" value="5_nucleotidase/apyrase"/>
</dbReference>
<dbReference type="InterPro" id="IPR036907">
    <property type="entry name" value="5'-Nucleotdase_C_sf"/>
</dbReference>
<dbReference type="Pfam" id="PF00149">
    <property type="entry name" value="Metallophos"/>
    <property type="match status" value="1"/>
</dbReference>
<proteinExistence type="inferred from homology"/>
<dbReference type="STRING" id="571932.SAMN05421743_11058"/>
<evidence type="ECO:0000259" key="3">
    <source>
        <dbReference type="Pfam" id="PF00149"/>
    </source>
</evidence>
<dbReference type="InterPro" id="IPR029052">
    <property type="entry name" value="Metallo-depent_PP-like"/>
</dbReference>
<dbReference type="InterPro" id="IPR004843">
    <property type="entry name" value="Calcineurin-like_PHP"/>
</dbReference>
<dbReference type="SUPFAM" id="SSF55816">
    <property type="entry name" value="5'-nucleotidase (syn. UDP-sugar hydrolase), C-terminal domain"/>
    <property type="match status" value="1"/>
</dbReference>
<name>A0A1H4F104_9BACI</name>
<dbReference type="GO" id="GO:0009166">
    <property type="term" value="P:nucleotide catabolic process"/>
    <property type="evidence" value="ECO:0007669"/>
    <property type="project" value="InterPro"/>
</dbReference>
<evidence type="ECO:0000259" key="4">
    <source>
        <dbReference type="Pfam" id="PF02872"/>
    </source>
</evidence>
<dbReference type="InterPro" id="IPR008334">
    <property type="entry name" value="5'-Nucleotdase_C"/>
</dbReference>
<protein>
    <submittedName>
        <fullName evidence="5">2',3'-cyclic-nucleotide 2'-phosphodiesterase/5'-or 3'-nucleotidase, 5'-nucleotidase family</fullName>
    </submittedName>
</protein>
<dbReference type="Gene3D" id="3.60.21.10">
    <property type="match status" value="1"/>
</dbReference>
<dbReference type="PANTHER" id="PTHR11575:SF24">
    <property type="entry name" value="5'-NUCLEOTIDASE"/>
    <property type="match status" value="1"/>
</dbReference>
<dbReference type="PANTHER" id="PTHR11575">
    <property type="entry name" value="5'-NUCLEOTIDASE-RELATED"/>
    <property type="match status" value="1"/>
</dbReference>
<dbReference type="Proteomes" id="UP000198584">
    <property type="component" value="Unassembled WGS sequence"/>
</dbReference>
<sequence>MQKLTLIQQNDTHGCLEMHDELYWHANGPVLKKAGGFARIANYVKEVKRENDNVLFFDGGDLFHGTLPLMSSKGEAILPLLEQMELDGFIPGNWDFAYGKEQLKHLVGHLPFPALACNVLDEDTGEPLLHPYLIKEMQGVTAGIIGLSYPYVDITMPGSFSEGLQFSRGVEEVRDIVNDMKGEVDVVILVSHMGLPLDAKLATLVSGIDVVLSGHSHDRVTKPIITGETLIVQAGSSSSFLGHLDITMDNGKVTDADYRLVDMNETIREDGKMKEIVQTAMEPYRMERETIAGDTNSILHRMTLNEAPMDRFLTDAYRHAFECDLAFSHGWRYGSPKSHGALSLEDLYSIIPTNPEMFTLEMDGHTLWQTLENNLEQVFSDDPFQQKGGYILRSSGLLMTFKPYNPKGYRIQTMQIGRQDLDLHKIYKLAGGGKQLFKTKEAQKTYNGTHAIDVLRSFLKEKGPYETGQMGNIISV</sequence>
<dbReference type="RefSeq" id="WP_093045383.1">
    <property type="nucleotide sequence ID" value="NZ_FNQR01000010.1"/>
</dbReference>
<organism evidence="5 6">
    <name type="scientific">Thalassobacillus cyri</name>
    <dbReference type="NCBI Taxonomy" id="571932"/>
    <lineage>
        <taxon>Bacteria</taxon>
        <taxon>Bacillati</taxon>
        <taxon>Bacillota</taxon>
        <taxon>Bacilli</taxon>
        <taxon>Bacillales</taxon>
        <taxon>Bacillaceae</taxon>
        <taxon>Thalassobacillus</taxon>
    </lineage>
</organism>
<dbReference type="Gene3D" id="3.90.780.10">
    <property type="entry name" value="5'-Nucleotidase, C-terminal domain"/>
    <property type="match status" value="1"/>
</dbReference>
<gene>
    <name evidence="5" type="ORF">SAMN05421743_11058</name>
</gene>
<reference evidence="5 6" key="1">
    <citation type="submission" date="2016-10" db="EMBL/GenBank/DDBJ databases">
        <authorList>
            <person name="de Groot N.N."/>
        </authorList>
    </citation>
    <scope>NUCLEOTIDE SEQUENCE [LARGE SCALE GENOMIC DNA]</scope>
    <source>
        <strain evidence="5 6">CCM7597</strain>
    </source>
</reference>
<evidence type="ECO:0000256" key="1">
    <source>
        <dbReference type="ARBA" id="ARBA00022729"/>
    </source>
</evidence>
<dbReference type="PRINTS" id="PR01607">
    <property type="entry name" value="APYRASEFAMLY"/>
</dbReference>
<dbReference type="Pfam" id="PF02872">
    <property type="entry name" value="5_nucleotid_C"/>
    <property type="match status" value="1"/>
</dbReference>
<dbReference type="GO" id="GO:0000166">
    <property type="term" value="F:nucleotide binding"/>
    <property type="evidence" value="ECO:0007669"/>
    <property type="project" value="UniProtKB-KW"/>
</dbReference>
<accession>A0A1H4F104</accession>
<keyword evidence="2" id="KW-0547">Nucleotide-binding</keyword>
<feature type="domain" description="5'-Nucleotidase C-terminal" evidence="4">
    <location>
        <begin position="302"/>
        <end position="430"/>
    </location>
</feature>
<dbReference type="OrthoDB" id="9801679at2"/>
<keyword evidence="1" id="KW-0732">Signal</keyword>
<evidence type="ECO:0000256" key="2">
    <source>
        <dbReference type="RuleBase" id="RU362119"/>
    </source>
</evidence>
<feature type="domain" description="Calcineurin-like phosphoesterase" evidence="3">
    <location>
        <begin position="6"/>
        <end position="218"/>
    </location>
</feature>
<evidence type="ECO:0000313" key="5">
    <source>
        <dbReference type="EMBL" id="SEA90630.1"/>
    </source>
</evidence>
<keyword evidence="2" id="KW-0378">Hydrolase</keyword>
<keyword evidence="6" id="KW-1185">Reference proteome</keyword>
<dbReference type="EMBL" id="FNQR01000010">
    <property type="protein sequence ID" value="SEA90630.1"/>
    <property type="molecule type" value="Genomic_DNA"/>
</dbReference>
<comment type="similarity">
    <text evidence="2">Belongs to the 5'-nucleotidase family.</text>
</comment>
<dbReference type="GO" id="GO:0030288">
    <property type="term" value="C:outer membrane-bounded periplasmic space"/>
    <property type="evidence" value="ECO:0007669"/>
    <property type="project" value="TreeGrafter"/>
</dbReference>
<dbReference type="GO" id="GO:0016787">
    <property type="term" value="F:hydrolase activity"/>
    <property type="evidence" value="ECO:0007669"/>
    <property type="project" value="UniProtKB-KW"/>
</dbReference>
<dbReference type="AlphaFoldDB" id="A0A1H4F104"/>
<evidence type="ECO:0000313" key="6">
    <source>
        <dbReference type="Proteomes" id="UP000198584"/>
    </source>
</evidence>
<dbReference type="SUPFAM" id="SSF56300">
    <property type="entry name" value="Metallo-dependent phosphatases"/>
    <property type="match status" value="1"/>
</dbReference>